<keyword evidence="1" id="KW-0472">Membrane</keyword>
<protein>
    <recommendedName>
        <fullName evidence="4">PAP2 family protein</fullName>
    </recommendedName>
</protein>
<organism evidence="2 3">
    <name type="scientific">Formosa sediminum</name>
    <dbReference type="NCBI Taxonomy" id="2594004"/>
    <lineage>
        <taxon>Bacteria</taxon>
        <taxon>Pseudomonadati</taxon>
        <taxon>Bacteroidota</taxon>
        <taxon>Flavobacteriia</taxon>
        <taxon>Flavobacteriales</taxon>
        <taxon>Flavobacteriaceae</taxon>
        <taxon>Formosa</taxon>
    </lineage>
</organism>
<dbReference type="Proteomes" id="UP000319209">
    <property type="component" value="Chromosome"/>
</dbReference>
<feature type="transmembrane region" description="Helical" evidence="1">
    <location>
        <begin position="78"/>
        <end position="96"/>
    </location>
</feature>
<keyword evidence="1" id="KW-1133">Transmembrane helix</keyword>
<gene>
    <name evidence="2" type="ORF">FNB79_03030</name>
</gene>
<dbReference type="AlphaFoldDB" id="A0A516GN79"/>
<feature type="transmembrane region" description="Helical" evidence="1">
    <location>
        <begin position="7"/>
        <end position="24"/>
    </location>
</feature>
<keyword evidence="1" id="KW-0812">Transmembrane</keyword>
<feature type="transmembrane region" description="Helical" evidence="1">
    <location>
        <begin position="102"/>
        <end position="120"/>
    </location>
</feature>
<dbReference type="EMBL" id="CP041637">
    <property type="protein sequence ID" value="QDO92988.1"/>
    <property type="molecule type" value="Genomic_DNA"/>
</dbReference>
<accession>A0A516GN79</accession>
<sequence>MLKSISYIFHPVFMPLLGVLFYFTKSPRFIPQAVIETKLVSLTILTVVLPLLSILLLKMLGKVNSINLPQAKERILPLIIFSIILLIVIKRIITPYDFIELYYFFVAILASTMSTLMLNILNFKSSIHMMAICGVCMFFIGLSIHFSINILMSLAIIFFIMGAVATSRLSLKAHNYPELLIGCATGVIPQLILIPNWL</sequence>
<name>A0A516GN79_9FLAO</name>
<dbReference type="OrthoDB" id="9786064at2"/>
<dbReference type="KEGG" id="fop:FNB79_03030"/>
<reference evidence="2 3" key="1">
    <citation type="submission" date="2019-07" db="EMBL/GenBank/DDBJ databases">
        <title>Genome sequencing for Formosa sp. PS13.</title>
        <authorList>
            <person name="Park S.-J."/>
        </authorList>
    </citation>
    <scope>NUCLEOTIDE SEQUENCE [LARGE SCALE GENOMIC DNA]</scope>
    <source>
        <strain evidence="2 3">PS13</strain>
    </source>
</reference>
<keyword evidence="3" id="KW-1185">Reference proteome</keyword>
<evidence type="ECO:0000313" key="3">
    <source>
        <dbReference type="Proteomes" id="UP000319209"/>
    </source>
</evidence>
<evidence type="ECO:0000256" key="1">
    <source>
        <dbReference type="SAM" id="Phobius"/>
    </source>
</evidence>
<evidence type="ECO:0008006" key="4">
    <source>
        <dbReference type="Google" id="ProtNLM"/>
    </source>
</evidence>
<evidence type="ECO:0000313" key="2">
    <source>
        <dbReference type="EMBL" id="QDO92988.1"/>
    </source>
</evidence>
<proteinExistence type="predicted"/>
<feature type="transmembrane region" description="Helical" evidence="1">
    <location>
        <begin position="39"/>
        <end position="57"/>
    </location>
</feature>
<feature type="transmembrane region" description="Helical" evidence="1">
    <location>
        <begin position="150"/>
        <end position="167"/>
    </location>
</feature>